<name>A0A1E3QXM5_9ASCO</name>
<dbReference type="OrthoDB" id="5553410at2759"/>
<dbReference type="RefSeq" id="XP_018987622.1">
    <property type="nucleotide sequence ID" value="XM_019127355.1"/>
</dbReference>
<sequence length="133" mass="15289">MALSKRAAAARGLSPHQVNEYVHPNSLVELLPFLMVGYLGTKYYRFRGPNDTPVWLPWFAKAWKPTLVSTVAMHVVELQYVMLPLLSKYKVSAEYRWKWITSVMVEGIFSLNRFKRSILKAETLNSETGLLVE</sequence>
<dbReference type="AlphaFoldDB" id="A0A1E3QXM5"/>
<reference evidence="2" key="1">
    <citation type="submission" date="2016-05" db="EMBL/GenBank/DDBJ databases">
        <title>Comparative genomics of biotechnologically important yeasts.</title>
        <authorList>
            <consortium name="DOE Joint Genome Institute"/>
            <person name="Riley R."/>
            <person name="Haridas S."/>
            <person name="Wolfe K.H."/>
            <person name="Lopes M.R."/>
            <person name="Hittinger C.T."/>
            <person name="Goker M."/>
            <person name="Salamov A."/>
            <person name="Wisecaver J."/>
            <person name="Long T.M."/>
            <person name="Aerts A.L."/>
            <person name="Barry K."/>
            <person name="Choi C."/>
            <person name="Clum A."/>
            <person name="Coughlan A.Y."/>
            <person name="Deshpande S."/>
            <person name="Douglass A.P."/>
            <person name="Hanson S.J."/>
            <person name="Klenk H.-P."/>
            <person name="Labutti K."/>
            <person name="Lapidus A."/>
            <person name="Lindquist E."/>
            <person name="Lipzen A."/>
            <person name="Meier-Kolthoff J.P."/>
            <person name="Ohm R.A."/>
            <person name="Otillar R.P."/>
            <person name="Pangilinan J."/>
            <person name="Peng Y."/>
            <person name="Rokas A."/>
            <person name="Rosa C.A."/>
            <person name="Scheuner C."/>
            <person name="Sibirny A.A."/>
            <person name="Slot J.C."/>
            <person name="Stielow J.B."/>
            <person name="Sun H."/>
            <person name="Kurtzman C.P."/>
            <person name="Blackwell M."/>
            <person name="Grigoriev I.V."/>
            <person name="Jeffries T.W."/>
        </authorList>
    </citation>
    <scope>NUCLEOTIDE SEQUENCE [LARGE SCALE GENOMIC DNA]</scope>
    <source>
        <strain evidence="2">NRRL Y-12698</strain>
    </source>
</reference>
<dbReference type="EMBL" id="KV454426">
    <property type="protein sequence ID" value="ODQ82294.1"/>
    <property type="molecule type" value="Genomic_DNA"/>
</dbReference>
<evidence type="ECO:0000313" key="1">
    <source>
        <dbReference type="EMBL" id="ODQ82294.1"/>
    </source>
</evidence>
<organism evidence="1 2">
    <name type="scientific">Babjeviella inositovora NRRL Y-12698</name>
    <dbReference type="NCBI Taxonomy" id="984486"/>
    <lineage>
        <taxon>Eukaryota</taxon>
        <taxon>Fungi</taxon>
        <taxon>Dikarya</taxon>
        <taxon>Ascomycota</taxon>
        <taxon>Saccharomycotina</taxon>
        <taxon>Pichiomycetes</taxon>
        <taxon>Serinales incertae sedis</taxon>
        <taxon>Babjeviella</taxon>
    </lineage>
</organism>
<dbReference type="PANTHER" id="PTHR37783:SF1">
    <property type="entry name" value="MEMBRANE PROTEIN, PUTATIVE (AFU_ORTHOLOGUE AFUA_1G04315)-RELATED"/>
    <property type="match status" value="1"/>
</dbReference>
<evidence type="ECO:0000313" key="2">
    <source>
        <dbReference type="Proteomes" id="UP000094336"/>
    </source>
</evidence>
<gene>
    <name evidence="1" type="ORF">BABINDRAFT_158919</name>
</gene>
<protein>
    <submittedName>
        <fullName evidence="1">Uncharacterized protein</fullName>
    </submittedName>
</protein>
<dbReference type="GeneID" id="30145208"/>
<keyword evidence="2" id="KW-1185">Reference proteome</keyword>
<dbReference type="PANTHER" id="PTHR37783">
    <property type="entry name" value="MEMBRANE PROTEIN, PUTATIVE (AFU_ORTHOLOGUE AFUA_1G04315)-RELATED"/>
    <property type="match status" value="1"/>
</dbReference>
<accession>A0A1E3QXM5</accession>
<proteinExistence type="predicted"/>
<dbReference type="Proteomes" id="UP000094336">
    <property type="component" value="Unassembled WGS sequence"/>
</dbReference>